<dbReference type="Pfam" id="PF00353">
    <property type="entry name" value="HemolysinCabind"/>
    <property type="match status" value="1"/>
</dbReference>
<evidence type="ECO:0000313" key="3">
    <source>
        <dbReference type="EMBL" id="SHK94387.1"/>
    </source>
</evidence>
<dbReference type="InterPro" id="IPR050557">
    <property type="entry name" value="RTX_toxin/Mannuronan_C5-epim"/>
</dbReference>
<proteinExistence type="predicted"/>
<comment type="subcellular location">
    <subcellularLocation>
        <location evidence="1">Secreted</location>
    </subcellularLocation>
</comment>
<dbReference type="InterPro" id="IPR001343">
    <property type="entry name" value="Hemolysn_Ca-bd"/>
</dbReference>
<dbReference type="EMBL" id="FRBR01000001">
    <property type="protein sequence ID" value="SHK94387.1"/>
    <property type="molecule type" value="Genomic_DNA"/>
</dbReference>
<dbReference type="PANTHER" id="PTHR38340">
    <property type="entry name" value="S-LAYER PROTEIN"/>
    <property type="match status" value="1"/>
</dbReference>
<organism evidence="3 4">
    <name type="scientific">Roseovarius pacificus</name>
    <dbReference type="NCBI Taxonomy" id="337701"/>
    <lineage>
        <taxon>Bacteria</taxon>
        <taxon>Pseudomonadati</taxon>
        <taxon>Pseudomonadota</taxon>
        <taxon>Alphaproteobacteria</taxon>
        <taxon>Rhodobacterales</taxon>
        <taxon>Roseobacteraceae</taxon>
        <taxon>Roseovarius</taxon>
    </lineage>
</organism>
<sequence length="447" mass="46314">MTIADTMTLDALAQIAHQTYQQRYNPDGSINTGSLNDPVAGSNGSFYTEITQIVNGPLGFQARAFFNETTNELVIAFTGTEGFPNDPAEFLPDFLADFSLAVAGVSPQDLAAQAFIKQATTLAQLEAGPFGSFDVTYVGHSLGGFLAQTASASGPEGEVVVFNAPGAGGFLGLPENHPFPEDNFTYVYSDPSDWGAMGGAIHSAGRPLSDNIYYVPGAEGHDISTPDETGLADALANGAIPQPTDGNIFWPVDEALQLLGVSSLLDHYDSGDAPAIHGTSGHDEIIGTSGDDVIYGLGGNDTLTGGTADDFIFGGAGDDVLSGNAGADTLDGGAGDDWLNGGWGWDELIGGSGADRFYHHGVETGFGTEWIHDFSDTEGDRLVTGASGTAGDFTVSFALAEGRGSGDIAEAFIRYKPTGQIAWVLEDGAGLDEIRIQTADGGFDLLA</sequence>
<dbReference type="STRING" id="337701.SAMN05444398_10159"/>
<accession>A0A1M6WKY8</accession>
<dbReference type="Gene3D" id="3.40.50.1820">
    <property type="entry name" value="alpha/beta hydrolase"/>
    <property type="match status" value="1"/>
</dbReference>
<name>A0A1M6WKY8_9RHOB</name>
<reference evidence="3 4" key="1">
    <citation type="submission" date="2016-11" db="EMBL/GenBank/DDBJ databases">
        <authorList>
            <person name="Jaros S."/>
            <person name="Januszkiewicz K."/>
            <person name="Wedrychowicz H."/>
        </authorList>
    </citation>
    <scope>NUCLEOTIDE SEQUENCE [LARGE SCALE GENOMIC DNA]</scope>
    <source>
        <strain evidence="3 4">DSM 29589</strain>
    </source>
</reference>
<dbReference type="InterPro" id="IPR011049">
    <property type="entry name" value="Serralysin-like_metalloprot_C"/>
</dbReference>
<dbReference type="InterPro" id="IPR029058">
    <property type="entry name" value="AB_hydrolase_fold"/>
</dbReference>
<dbReference type="GO" id="GO:0005576">
    <property type="term" value="C:extracellular region"/>
    <property type="evidence" value="ECO:0007669"/>
    <property type="project" value="UniProtKB-SubCell"/>
</dbReference>
<dbReference type="AlphaFoldDB" id="A0A1M6WKY8"/>
<dbReference type="PROSITE" id="PS00330">
    <property type="entry name" value="HEMOLYSIN_CALCIUM"/>
    <property type="match status" value="3"/>
</dbReference>
<evidence type="ECO:0000256" key="2">
    <source>
        <dbReference type="ARBA" id="ARBA00022525"/>
    </source>
</evidence>
<dbReference type="Gene3D" id="2.150.10.10">
    <property type="entry name" value="Serralysin-like metalloprotease, C-terminal"/>
    <property type="match status" value="2"/>
</dbReference>
<dbReference type="InterPro" id="IPR018511">
    <property type="entry name" value="Hemolysin-typ_Ca-bd_CS"/>
</dbReference>
<keyword evidence="2" id="KW-0964">Secreted</keyword>
<dbReference type="Proteomes" id="UP000183974">
    <property type="component" value="Unassembled WGS sequence"/>
</dbReference>
<keyword evidence="4" id="KW-1185">Reference proteome</keyword>
<dbReference type="PANTHER" id="PTHR38340:SF1">
    <property type="entry name" value="S-LAYER PROTEIN"/>
    <property type="match status" value="1"/>
</dbReference>
<dbReference type="PRINTS" id="PR00313">
    <property type="entry name" value="CABNDNGRPT"/>
</dbReference>
<gene>
    <name evidence="3" type="ORF">SAMN05444398_10159</name>
</gene>
<dbReference type="RefSeq" id="WP_073031402.1">
    <property type="nucleotide sequence ID" value="NZ_BMLR01000001.1"/>
</dbReference>
<evidence type="ECO:0000313" key="4">
    <source>
        <dbReference type="Proteomes" id="UP000183974"/>
    </source>
</evidence>
<dbReference type="SUPFAM" id="SSF51120">
    <property type="entry name" value="beta-Roll"/>
    <property type="match status" value="1"/>
</dbReference>
<dbReference type="SUPFAM" id="SSF53474">
    <property type="entry name" value="alpha/beta-Hydrolases"/>
    <property type="match status" value="1"/>
</dbReference>
<protein>
    <submittedName>
        <fullName evidence="3">Hemolysin-type calcium-binding repeat-containing protein</fullName>
    </submittedName>
</protein>
<dbReference type="GO" id="GO:0005509">
    <property type="term" value="F:calcium ion binding"/>
    <property type="evidence" value="ECO:0007669"/>
    <property type="project" value="InterPro"/>
</dbReference>
<evidence type="ECO:0000256" key="1">
    <source>
        <dbReference type="ARBA" id="ARBA00004613"/>
    </source>
</evidence>